<dbReference type="OrthoDB" id="21422at2157"/>
<dbReference type="InterPro" id="IPR005642">
    <property type="entry name" value="LysO"/>
</dbReference>
<reference evidence="4" key="2">
    <citation type="submission" date="2018-04" db="EMBL/GenBank/DDBJ databases">
        <title>Complete genome sequence of Sulfodiicoccus acidiphilus strain HS-1.</title>
        <authorList>
            <person name="Sakai H.D."/>
            <person name="Kurosawa N."/>
        </authorList>
    </citation>
    <scope>NUCLEOTIDE SEQUENCE [LARGE SCALE GENOMIC DNA]</scope>
    <source>
        <strain evidence="4">HS-1</strain>
    </source>
</reference>
<gene>
    <name evidence="3" type="ORF">GCM10007116_17340</name>
    <name evidence="2" type="ORF">HS1genome_1513</name>
</gene>
<reference evidence="3" key="4">
    <citation type="submission" date="2020-09" db="EMBL/GenBank/DDBJ databases">
        <authorList>
            <person name="Sun Q."/>
            <person name="Ohkuma M."/>
        </authorList>
    </citation>
    <scope>NUCLEOTIDE SEQUENCE</scope>
    <source>
        <strain evidence="3">JCM 31740</strain>
    </source>
</reference>
<keyword evidence="4" id="KW-1185">Reference proteome</keyword>
<sequence>MIYTWLFLGLYVSSMFVGRALKLDGSRLMTPVVLVLVFTVSAWASTEVVVRELEGLLFRSLAFTAMLVLLTLGIGALLRGGRGNLGEVKSSFPFQYPAALVAGWVFGILFRTPLYSSVVTCELYVLAVVVGISMWRGLSLRTVRAGGARALLSTAVALLGSAVGAGLFSFLTGLRFNVALGIALGMGWYSFTGPAIAAYVSPYYGVVAFLVNFLREQVTYVLVPALRRDEVGLLALGGATTMDDTLPVFVSTFGPEAGVSAAVNGVILTLIVPILVTTVVSI</sequence>
<protein>
    <recommendedName>
        <fullName evidence="5">Lysine exporter LysO family protein</fullName>
    </recommendedName>
</protein>
<feature type="transmembrane region" description="Helical" evidence="1">
    <location>
        <begin position="56"/>
        <end position="78"/>
    </location>
</feature>
<dbReference type="RefSeq" id="WP_126450274.1">
    <property type="nucleotide sequence ID" value="NZ_AP018553.1"/>
</dbReference>
<name>A0A348B4M2_9CREN</name>
<dbReference type="EMBL" id="AP018553">
    <property type="protein sequence ID" value="BBD73124.1"/>
    <property type="molecule type" value="Genomic_DNA"/>
</dbReference>
<organism evidence="2 4">
    <name type="scientific">Sulfodiicoccus acidiphilus</name>
    <dbReference type="NCBI Taxonomy" id="1670455"/>
    <lineage>
        <taxon>Archaea</taxon>
        <taxon>Thermoproteota</taxon>
        <taxon>Thermoprotei</taxon>
        <taxon>Sulfolobales</taxon>
        <taxon>Sulfolobaceae</taxon>
        <taxon>Sulfodiicoccus</taxon>
    </lineage>
</organism>
<evidence type="ECO:0000256" key="1">
    <source>
        <dbReference type="SAM" id="Phobius"/>
    </source>
</evidence>
<dbReference type="Proteomes" id="UP000276741">
    <property type="component" value="Chromosome"/>
</dbReference>
<feature type="transmembrane region" description="Helical" evidence="1">
    <location>
        <begin position="115"/>
        <end position="138"/>
    </location>
</feature>
<feature type="transmembrane region" description="Helical" evidence="1">
    <location>
        <begin position="150"/>
        <end position="171"/>
    </location>
</feature>
<dbReference type="Pfam" id="PF03956">
    <property type="entry name" value="Lys_export"/>
    <property type="match status" value="1"/>
</dbReference>
<accession>A0A348B4M2</accession>
<dbReference type="Proteomes" id="UP000616143">
    <property type="component" value="Unassembled WGS sequence"/>
</dbReference>
<feature type="transmembrane region" description="Helical" evidence="1">
    <location>
        <begin position="90"/>
        <end position="109"/>
    </location>
</feature>
<dbReference type="GeneID" id="38667021"/>
<evidence type="ECO:0000313" key="4">
    <source>
        <dbReference type="Proteomes" id="UP000276741"/>
    </source>
</evidence>
<feature type="transmembrane region" description="Helical" evidence="1">
    <location>
        <begin position="28"/>
        <end position="44"/>
    </location>
</feature>
<reference evidence="3" key="1">
    <citation type="journal article" date="2014" name="Int. J. Syst. Evol. Microbiol.">
        <title>Complete genome sequence of Corynebacterium casei LMG S-19264T (=DSM 44701T), isolated from a smear-ripened cheese.</title>
        <authorList>
            <consortium name="US DOE Joint Genome Institute (JGI-PGF)"/>
            <person name="Walter F."/>
            <person name="Albersmeier A."/>
            <person name="Kalinowski J."/>
            <person name="Ruckert C."/>
        </authorList>
    </citation>
    <scope>NUCLEOTIDE SEQUENCE</scope>
    <source>
        <strain evidence="3">JCM 31740</strain>
    </source>
</reference>
<feature type="transmembrane region" description="Helical" evidence="1">
    <location>
        <begin position="259"/>
        <end position="280"/>
    </location>
</feature>
<dbReference type="AlphaFoldDB" id="A0A348B4M2"/>
<keyword evidence="1" id="KW-1133">Transmembrane helix</keyword>
<dbReference type="EMBL" id="BMQS01000017">
    <property type="protein sequence ID" value="GGU00634.1"/>
    <property type="molecule type" value="Genomic_DNA"/>
</dbReference>
<evidence type="ECO:0008006" key="5">
    <source>
        <dbReference type="Google" id="ProtNLM"/>
    </source>
</evidence>
<keyword evidence="1" id="KW-0812">Transmembrane</keyword>
<keyword evidence="1" id="KW-0472">Membrane</keyword>
<dbReference type="KEGG" id="sacd:HS1genome_1513"/>
<evidence type="ECO:0000313" key="3">
    <source>
        <dbReference type="EMBL" id="GGU00634.1"/>
    </source>
</evidence>
<reference evidence="2" key="3">
    <citation type="journal article" date="2019" name="BMC Res. Notes">
        <title>Complete genome sequence of the Sulfodiicoccus acidiphilus strain HS-1T, the first crenarchaeon that lacks polB3, isolated from an acidic hot spring in Ohwaku-dani, Hakone, Japan.</title>
        <authorList>
            <person name="Sakai H.D."/>
            <person name="Kurosawa N."/>
        </authorList>
    </citation>
    <scope>NUCLEOTIDE SEQUENCE</scope>
    <source>
        <strain evidence="2">HS-1</strain>
    </source>
</reference>
<dbReference type="GO" id="GO:0005886">
    <property type="term" value="C:plasma membrane"/>
    <property type="evidence" value="ECO:0007669"/>
    <property type="project" value="TreeGrafter"/>
</dbReference>
<proteinExistence type="predicted"/>
<dbReference type="GO" id="GO:0015661">
    <property type="term" value="F:L-lysine efflux transmembrane transporter activity"/>
    <property type="evidence" value="ECO:0007669"/>
    <property type="project" value="InterPro"/>
</dbReference>
<dbReference type="PANTHER" id="PTHR35804">
    <property type="entry name" value="LYSINE EXPORTER LYSO"/>
    <property type="match status" value="1"/>
</dbReference>
<evidence type="ECO:0000313" key="2">
    <source>
        <dbReference type="EMBL" id="BBD73124.1"/>
    </source>
</evidence>
<dbReference type="PANTHER" id="PTHR35804:SF1">
    <property type="entry name" value="LYSINE EXPORTER LYSO"/>
    <property type="match status" value="1"/>
</dbReference>